<proteinExistence type="predicted"/>
<dbReference type="AlphaFoldDB" id="A0A0D2H6W0"/>
<evidence type="ECO:0000313" key="1">
    <source>
        <dbReference type="EMBL" id="KIX06143.1"/>
    </source>
</evidence>
<protein>
    <submittedName>
        <fullName evidence="1">Uncharacterized protein</fullName>
    </submittedName>
</protein>
<dbReference type="VEuPathDB" id="FungiDB:Z518_04117"/>
<keyword evidence="2" id="KW-1185">Reference proteome</keyword>
<name>A0A0D2H6W0_9EURO</name>
<gene>
    <name evidence="1" type="ORF">Z518_04117</name>
</gene>
<dbReference type="HOGENOM" id="CLU_2279019_0_0_1"/>
<sequence length="102" mass="11343">MREDYDRQGLPPPNEDTARNQYLAKGVSAPDLVTVKDFLRFYIATSHPQLEKGASRPRSTADAICTVAERFFAGFTRVTGSDTKAEDRMDSAYLGARGYCCQ</sequence>
<dbReference type="Proteomes" id="UP000053617">
    <property type="component" value="Unassembled WGS sequence"/>
</dbReference>
<evidence type="ECO:0000313" key="2">
    <source>
        <dbReference type="Proteomes" id="UP000053617"/>
    </source>
</evidence>
<dbReference type="STRING" id="1442369.A0A0D2H6W0"/>
<organism evidence="1 2">
    <name type="scientific">Rhinocladiella mackenziei CBS 650.93</name>
    <dbReference type="NCBI Taxonomy" id="1442369"/>
    <lineage>
        <taxon>Eukaryota</taxon>
        <taxon>Fungi</taxon>
        <taxon>Dikarya</taxon>
        <taxon>Ascomycota</taxon>
        <taxon>Pezizomycotina</taxon>
        <taxon>Eurotiomycetes</taxon>
        <taxon>Chaetothyriomycetidae</taxon>
        <taxon>Chaetothyriales</taxon>
        <taxon>Herpotrichiellaceae</taxon>
        <taxon>Rhinocladiella</taxon>
    </lineage>
</organism>
<dbReference type="EMBL" id="KN847477">
    <property type="protein sequence ID" value="KIX06143.1"/>
    <property type="molecule type" value="Genomic_DNA"/>
</dbReference>
<dbReference type="RefSeq" id="XP_013273279.1">
    <property type="nucleotide sequence ID" value="XM_013417825.1"/>
</dbReference>
<dbReference type="GeneID" id="25292188"/>
<reference evidence="1 2" key="1">
    <citation type="submission" date="2015-01" db="EMBL/GenBank/DDBJ databases">
        <title>The Genome Sequence of Rhinocladiella mackenzie CBS 650.93.</title>
        <authorList>
            <consortium name="The Broad Institute Genomics Platform"/>
            <person name="Cuomo C."/>
            <person name="de Hoog S."/>
            <person name="Gorbushina A."/>
            <person name="Stielow B."/>
            <person name="Teixiera M."/>
            <person name="Abouelleil A."/>
            <person name="Chapman S.B."/>
            <person name="Priest M."/>
            <person name="Young S.K."/>
            <person name="Wortman J."/>
            <person name="Nusbaum C."/>
            <person name="Birren B."/>
        </authorList>
    </citation>
    <scope>NUCLEOTIDE SEQUENCE [LARGE SCALE GENOMIC DNA]</scope>
    <source>
        <strain evidence="1 2">CBS 650.93</strain>
    </source>
</reference>
<dbReference type="OrthoDB" id="5400577at2759"/>
<accession>A0A0D2H6W0</accession>